<organism evidence="1 2">
    <name type="scientific">Mycolicibacterium sphagni</name>
    <dbReference type="NCBI Taxonomy" id="1786"/>
    <lineage>
        <taxon>Bacteria</taxon>
        <taxon>Bacillati</taxon>
        <taxon>Actinomycetota</taxon>
        <taxon>Actinomycetes</taxon>
        <taxon>Mycobacteriales</taxon>
        <taxon>Mycobacteriaceae</taxon>
        <taxon>Mycolicibacterium</taxon>
    </lineage>
</organism>
<evidence type="ECO:0008006" key="3">
    <source>
        <dbReference type="Google" id="ProtNLM"/>
    </source>
</evidence>
<evidence type="ECO:0000313" key="2">
    <source>
        <dbReference type="Proteomes" id="UP000708347"/>
    </source>
</evidence>
<dbReference type="Proteomes" id="UP000708347">
    <property type="component" value="Unassembled WGS sequence"/>
</dbReference>
<evidence type="ECO:0000313" key="1">
    <source>
        <dbReference type="EMBL" id="NTY62137.1"/>
    </source>
</evidence>
<dbReference type="RefSeq" id="WP_174399868.1">
    <property type="nucleotide sequence ID" value="NZ_VBSB01000014.1"/>
</dbReference>
<sequence>MTQAQSVRPVEGWCNRRDTDHEGQYMHVRRDSCVGFVSDAEHTDEMLRQAREHDARSGMAGYREAAYVAEYRPY</sequence>
<reference evidence="1 2" key="1">
    <citation type="submission" date="2019-05" db="EMBL/GenBank/DDBJ databases">
        <title>Mycolicibacterium sphagni ENV482 genome assembly.</title>
        <authorList>
            <person name="Chen W."/>
            <person name="Faulkner N.W."/>
            <person name="Hyman M.R."/>
        </authorList>
    </citation>
    <scope>NUCLEOTIDE SEQUENCE [LARGE SCALE GENOMIC DNA]</scope>
    <source>
        <strain evidence="1 2">ENV482</strain>
    </source>
</reference>
<dbReference type="EMBL" id="VBSB01000014">
    <property type="protein sequence ID" value="NTY62137.1"/>
    <property type="molecule type" value="Genomic_DNA"/>
</dbReference>
<proteinExistence type="predicted"/>
<protein>
    <recommendedName>
        <fullName evidence="3">DUF2188 domain-containing protein</fullName>
    </recommendedName>
</protein>
<comment type="caution">
    <text evidence="1">The sequence shown here is derived from an EMBL/GenBank/DDBJ whole genome shotgun (WGS) entry which is preliminary data.</text>
</comment>
<gene>
    <name evidence="1" type="ORF">FEG63_21570</name>
</gene>
<name>A0ABX2JZF9_9MYCO</name>
<accession>A0ABX2JZF9</accession>
<keyword evidence="2" id="KW-1185">Reference proteome</keyword>